<comment type="caution">
    <text evidence="2">The sequence shown here is derived from an EMBL/GenBank/DDBJ whole genome shotgun (WGS) entry which is preliminary data.</text>
</comment>
<name>A0A6L9VYC5_9ACTN</name>
<dbReference type="RefSeq" id="WP_163202201.1">
    <property type="nucleotide sequence ID" value="NZ_JAAGWG010000004.1"/>
</dbReference>
<evidence type="ECO:0000256" key="1">
    <source>
        <dbReference type="SAM" id="Phobius"/>
    </source>
</evidence>
<feature type="transmembrane region" description="Helical" evidence="1">
    <location>
        <begin position="83"/>
        <end position="102"/>
    </location>
</feature>
<keyword evidence="1" id="KW-0812">Transmembrane</keyword>
<dbReference type="Pfam" id="PF14248">
    <property type="entry name" value="DUF4345"/>
    <property type="match status" value="1"/>
</dbReference>
<feature type="transmembrane region" description="Helical" evidence="1">
    <location>
        <begin position="12"/>
        <end position="33"/>
    </location>
</feature>
<keyword evidence="1" id="KW-0472">Membrane</keyword>
<reference evidence="2 3" key="1">
    <citation type="submission" date="2019-12" db="EMBL/GenBank/DDBJ databases">
        <title>the WGS of Blastococcus saxobsidens 67B17.</title>
        <authorList>
            <person name="Jiang Z."/>
        </authorList>
    </citation>
    <scope>NUCLEOTIDE SEQUENCE [LARGE SCALE GENOMIC DNA]</scope>
    <source>
        <strain evidence="2 3">67B17</strain>
    </source>
</reference>
<dbReference type="Proteomes" id="UP000479241">
    <property type="component" value="Unassembled WGS sequence"/>
</dbReference>
<keyword evidence="1" id="KW-1133">Transmembrane helix</keyword>
<dbReference type="EMBL" id="JAAGWG010000004">
    <property type="protein sequence ID" value="NEK84775.1"/>
    <property type="molecule type" value="Genomic_DNA"/>
</dbReference>
<dbReference type="AlphaFoldDB" id="A0A6L9VYC5"/>
<sequence length="137" mass="14219">MTSSSDGGRRALQLTLGAFAAIPLASGLAGALLGPASLPGTEGPLAPDVESEYRYTHLMYAAAAPLIWSTIPRVEREGALLRGISGALFLGGAVRLLAWQKAGKPQPALVGAAALELLGAPVLAAWQHRVATRTRRR</sequence>
<accession>A0A6L9VYC5</accession>
<organism evidence="2 3">
    <name type="scientific">Blastococcus saxobsidens</name>
    <dbReference type="NCBI Taxonomy" id="138336"/>
    <lineage>
        <taxon>Bacteria</taxon>
        <taxon>Bacillati</taxon>
        <taxon>Actinomycetota</taxon>
        <taxon>Actinomycetes</taxon>
        <taxon>Geodermatophilales</taxon>
        <taxon>Geodermatophilaceae</taxon>
        <taxon>Blastococcus</taxon>
    </lineage>
</organism>
<protein>
    <submittedName>
        <fullName evidence="2">DUF4345 domain-containing protein</fullName>
    </submittedName>
</protein>
<feature type="transmembrane region" description="Helical" evidence="1">
    <location>
        <begin position="108"/>
        <end position="126"/>
    </location>
</feature>
<feature type="transmembrane region" description="Helical" evidence="1">
    <location>
        <begin position="53"/>
        <end position="71"/>
    </location>
</feature>
<evidence type="ECO:0000313" key="3">
    <source>
        <dbReference type="Proteomes" id="UP000479241"/>
    </source>
</evidence>
<proteinExistence type="predicted"/>
<dbReference type="InterPro" id="IPR025597">
    <property type="entry name" value="DUF4345"/>
</dbReference>
<gene>
    <name evidence="2" type="ORF">GCU60_03210</name>
</gene>
<evidence type="ECO:0000313" key="2">
    <source>
        <dbReference type="EMBL" id="NEK84775.1"/>
    </source>
</evidence>